<name>A0A8T0B496_SILME</name>
<dbReference type="SMART" id="SM01244">
    <property type="entry name" value="IRS"/>
    <property type="match status" value="1"/>
</dbReference>
<evidence type="ECO:0000313" key="3">
    <source>
        <dbReference type="EMBL" id="KAF7700872.1"/>
    </source>
</evidence>
<dbReference type="Gene3D" id="2.30.29.30">
    <property type="entry name" value="Pleckstrin-homology domain (PH domain)/Phosphotyrosine-binding domain (PTB)"/>
    <property type="match status" value="2"/>
</dbReference>
<dbReference type="EMBL" id="JABFDY010000011">
    <property type="protein sequence ID" value="KAF7700872.1"/>
    <property type="molecule type" value="Genomic_DNA"/>
</dbReference>
<organism evidence="3 4">
    <name type="scientific">Silurus meridionalis</name>
    <name type="common">Southern catfish</name>
    <name type="synonym">Silurus soldatovi meridionalis</name>
    <dbReference type="NCBI Taxonomy" id="175797"/>
    <lineage>
        <taxon>Eukaryota</taxon>
        <taxon>Metazoa</taxon>
        <taxon>Chordata</taxon>
        <taxon>Craniata</taxon>
        <taxon>Vertebrata</taxon>
        <taxon>Euteleostomi</taxon>
        <taxon>Actinopterygii</taxon>
        <taxon>Neopterygii</taxon>
        <taxon>Teleostei</taxon>
        <taxon>Ostariophysi</taxon>
        <taxon>Siluriformes</taxon>
        <taxon>Siluridae</taxon>
        <taxon>Silurus</taxon>
    </lineage>
</organism>
<dbReference type="Proteomes" id="UP000606274">
    <property type="component" value="Unassembled WGS sequence"/>
</dbReference>
<evidence type="ECO:0000256" key="1">
    <source>
        <dbReference type="SAM" id="MobiDB-lite"/>
    </source>
</evidence>
<dbReference type="SMART" id="SM00233">
    <property type="entry name" value="PH"/>
    <property type="match status" value="1"/>
</dbReference>
<dbReference type="InterPro" id="IPR011993">
    <property type="entry name" value="PH-like_dom_sf"/>
</dbReference>
<dbReference type="OrthoDB" id="6020914at2759"/>
<dbReference type="GO" id="GO:0007265">
    <property type="term" value="P:Ras protein signal transduction"/>
    <property type="evidence" value="ECO:0007669"/>
    <property type="project" value="TreeGrafter"/>
</dbReference>
<dbReference type="GO" id="GO:0007169">
    <property type="term" value="P:cell surface receptor protein tyrosine kinase signaling pathway"/>
    <property type="evidence" value="ECO:0007669"/>
    <property type="project" value="TreeGrafter"/>
</dbReference>
<dbReference type="PANTHER" id="PTHR21258:SF14">
    <property type="entry name" value="DOCKING PROTEIN 2"/>
    <property type="match status" value="1"/>
</dbReference>
<keyword evidence="4" id="KW-1185">Reference proteome</keyword>
<dbReference type="GO" id="GO:0043410">
    <property type="term" value="P:positive regulation of MAPK cascade"/>
    <property type="evidence" value="ECO:0007669"/>
    <property type="project" value="TreeGrafter"/>
</dbReference>
<gene>
    <name evidence="3" type="ORF">HF521_002037</name>
</gene>
<dbReference type="GO" id="GO:0005737">
    <property type="term" value="C:cytoplasm"/>
    <property type="evidence" value="ECO:0007669"/>
    <property type="project" value="TreeGrafter"/>
</dbReference>
<feature type="domain" description="IRS-type PTB" evidence="2">
    <location>
        <begin position="148"/>
        <end position="252"/>
    </location>
</feature>
<feature type="compositionally biased region" description="Polar residues" evidence="1">
    <location>
        <begin position="261"/>
        <end position="271"/>
    </location>
</feature>
<dbReference type="Pfam" id="PF02174">
    <property type="entry name" value="IRS"/>
    <property type="match status" value="1"/>
</dbReference>
<dbReference type="SMART" id="SM00310">
    <property type="entry name" value="PTBI"/>
    <property type="match status" value="1"/>
</dbReference>
<dbReference type="InterPro" id="IPR050996">
    <property type="entry name" value="Docking_Protein_DOK"/>
</dbReference>
<sequence>MMEGEVRKKGMLYQQQQRFGKKWKKVWAEAVADSMHSLSCLELFEYSKSSMKEGKKRADSKKVIVMRDCVKIKEKEAEGCPKECSTFLLETADKTHMFASPTPELHSWITELCRLAFPLNQAEGRSQKAEHLSAVEMQENMLYGTTESVRDFLVIAVATEAALRCNLYGEYFLTPQQDLLLLKDSKTKQVLLTWPYRFVRKFGQDMLAFNFEAGRRCESGEGYFEFATCHSDKVFSIVSEALKRLPKVEGSGIRSKEQQVTKDSQQSQTPPAQVKHPKKKLTTSFSMSAIYMSDYSSKDDKMKNANSTPPLTNEVQDPVYARVKPKAQSKSTNDYKNLPLGPLPDFVDCSEDISAGLEEKEEEEDLMTLEQLGIRIKYKDEAEDVYSEVKIYDDDYRNTNETDDHIDCMNFYEPPPPVCSDLEDSLAVSFNTDYMLSKDTACIIEDEEQLDMAMERLGFYPAPNFCGAESMYSQVPNYYHDGIDDEGFEQPVDNQEYFYSTCASDTHLEDSQAEGFSTYDNLPKRS</sequence>
<protein>
    <recommendedName>
        <fullName evidence="2">IRS-type PTB domain-containing protein</fullName>
    </recommendedName>
</protein>
<dbReference type="PROSITE" id="PS51064">
    <property type="entry name" value="IRS_PTB"/>
    <property type="match status" value="1"/>
</dbReference>
<evidence type="ECO:0000313" key="4">
    <source>
        <dbReference type="Proteomes" id="UP000606274"/>
    </source>
</evidence>
<dbReference type="InterPro" id="IPR001849">
    <property type="entry name" value="PH_domain"/>
</dbReference>
<dbReference type="Pfam" id="PF00169">
    <property type="entry name" value="PH"/>
    <property type="match status" value="1"/>
</dbReference>
<comment type="caution">
    <text evidence="3">The sequence shown here is derived from an EMBL/GenBank/DDBJ whole genome shotgun (WGS) entry which is preliminary data.</text>
</comment>
<dbReference type="PANTHER" id="PTHR21258">
    <property type="entry name" value="DOCKING PROTEIN RELATED"/>
    <property type="match status" value="1"/>
</dbReference>
<proteinExistence type="predicted"/>
<dbReference type="InterPro" id="IPR002404">
    <property type="entry name" value="IRS_PTB"/>
</dbReference>
<dbReference type="AlphaFoldDB" id="A0A8T0B496"/>
<reference evidence="3" key="1">
    <citation type="submission" date="2020-08" db="EMBL/GenBank/DDBJ databases">
        <title>Chromosome-level assembly of Southern catfish (Silurus meridionalis) provides insights into visual adaptation to the nocturnal and benthic lifestyles.</title>
        <authorList>
            <person name="Zhang Y."/>
            <person name="Wang D."/>
            <person name="Peng Z."/>
        </authorList>
    </citation>
    <scope>NUCLEOTIDE SEQUENCE</scope>
    <source>
        <strain evidence="3">SWU-2019-XX</strain>
        <tissue evidence="3">Muscle</tissue>
    </source>
</reference>
<feature type="region of interest" description="Disordered" evidence="1">
    <location>
        <begin position="248"/>
        <end position="280"/>
    </location>
</feature>
<evidence type="ECO:0000259" key="2">
    <source>
        <dbReference type="PROSITE" id="PS51064"/>
    </source>
</evidence>
<dbReference type="SUPFAM" id="SSF50729">
    <property type="entry name" value="PH domain-like"/>
    <property type="match status" value="2"/>
</dbReference>
<accession>A0A8T0B496</accession>